<name>A0AAP0BIS1_9ASPA</name>
<sequence length="160" mass="17962">MHSQSPPIANRLPRLLFLTFSMPPPQPARPPCARSYARSYACKPLPPRLLFLTFSMPPPQPARPPYARSYARKPLPTTSCSFSSILGCLSYFPWPPPWADSFLWTPSYIRLFDRSVSRTLTVNKDGLDSTMTLPLLGGQRECALLWTPTHTKNGLPCVSK</sequence>
<dbReference type="AlphaFoldDB" id="A0AAP0BIS1"/>
<dbReference type="Proteomes" id="UP001418222">
    <property type="component" value="Unassembled WGS sequence"/>
</dbReference>
<dbReference type="EMBL" id="JBBWWQ010000008">
    <property type="protein sequence ID" value="KAK8940866.1"/>
    <property type="molecule type" value="Genomic_DNA"/>
</dbReference>
<comment type="caution">
    <text evidence="1">The sequence shown here is derived from an EMBL/GenBank/DDBJ whole genome shotgun (WGS) entry which is preliminary data.</text>
</comment>
<proteinExistence type="predicted"/>
<protein>
    <submittedName>
        <fullName evidence="1">Uncharacterized protein</fullName>
    </submittedName>
</protein>
<reference evidence="1 2" key="1">
    <citation type="journal article" date="2022" name="Nat. Plants">
        <title>Genomes of leafy and leafless Platanthera orchids illuminate the evolution of mycoheterotrophy.</title>
        <authorList>
            <person name="Li M.H."/>
            <person name="Liu K.W."/>
            <person name="Li Z."/>
            <person name="Lu H.C."/>
            <person name="Ye Q.L."/>
            <person name="Zhang D."/>
            <person name="Wang J.Y."/>
            <person name="Li Y.F."/>
            <person name="Zhong Z.M."/>
            <person name="Liu X."/>
            <person name="Yu X."/>
            <person name="Liu D.K."/>
            <person name="Tu X.D."/>
            <person name="Liu B."/>
            <person name="Hao Y."/>
            <person name="Liao X.Y."/>
            <person name="Jiang Y.T."/>
            <person name="Sun W.H."/>
            <person name="Chen J."/>
            <person name="Chen Y.Q."/>
            <person name="Ai Y."/>
            <person name="Zhai J.W."/>
            <person name="Wu S.S."/>
            <person name="Zhou Z."/>
            <person name="Hsiao Y.Y."/>
            <person name="Wu W.L."/>
            <person name="Chen Y.Y."/>
            <person name="Lin Y.F."/>
            <person name="Hsu J.L."/>
            <person name="Li C.Y."/>
            <person name="Wang Z.W."/>
            <person name="Zhao X."/>
            <person name="Zhong W.Y."/>
            <person name="Ma X.K."/>
            <person name="Ma L."/>
            <person name="Huang J."/>
            <person name="Chen G.Z."/>
            <person name="Huang M.Z."/>
            <person name="Huang L."/>
            <person name="Peng D.H."/>
            <person name="Luo Y.B."/>
            <person name="Zou S.Q."/>
            <person name="Chen S.P."/>
            <person name="Lan S."/>
            <person name="Tsai W.C."/>
            <person name="Van de Peer Y."/>
            <person name="Liu Z.J."/>
        </authorList>
    </citation>
    <scope>NUCLEOTIDE SEQUENCE [LARGE SCALE GENOMIC DNA]</scope>
    <source>
        <strain evidence="1">Lor287</strain>
    </source>
</reference>
<evidence type="ECO:0000313" key="2">
    <source>
        <dbReference type="Proteomes" id="UP001418222"/>
    </source>
</evidence>
<organism evidence="1 2">
    <name type="scientific">Platanthera zijinensis</name>
    <dbReference type="NCBI Taxonomy" id="2320716"/>
    <lineage>
        <taxon>Eukaryota</taxon>
        <taxon>Viridiplantae</taxon>
        <taxon>Streptophyta</taxon>
        <taxon>Embryophyta</taxon>
        <taxon>Tracheophyta</taxon>
        <taxon>Spermatophyta</taxon>
        <taxon>Magnoliopsida</taxon>
        <taxon>Liliopsida</taxon>
        <taxon>Asparagales</taxon>
        <taxon>Orchidaceae</taxon>
        <taxon>Orchidoideae</taxon>
        <taxon>Orchideae</taxon>
        <taxon>Orchidinae</taxon>
        <taxon>Platanthera</taxon>
    </lineage>
</organism>
<accession>A0AAP0BIS1</accession>
<keyword evidence="2" id="KW-1185">Reference proteome</keyword>
<evidence type="ECO:0000313" key="1">
    <source>
        <dbReference type="EMBL" id="KAK8940866.1"/>
    </source>
</evidence>
<gene>
    <name evidence="1" type="ORF">KSP39_PZI010677</name>
</gene>